<dbReference type="Gene3D" id="1.20.1250.20">
    <property type="entry name" value="MFS general substrate transporter like domains"/>
    <property type="match status" value="2"/>
</dbReference>
<keyword evidence="1 4" id="KW-0812">Transmembrane</keyword>
<dbReference type="OrthoDB" id="7200137at2"/>
<dbReference type="PROSITE" id="PS50850">
    <property type="entry name" value="MFS"/>
    <property type="match status" value="1"/>
</dbReference>
<keyword evidence="7" id="KW-1185">Reference proteome</keyword>
<dbReference type="KEGG" id="pstg:E8M01_19290"/>
<name>A0A4D7AX33_9HYPH</name>
<evidence type="ECO:0000256" key="2">
    <source>
        <dbReference type="ARBA" id="ARBA00022989"/>
    </source>
</evidence>
<keyword evidence="3 4" id="KW-0472">Membrane</keyword>
<protein>
    <submittedName>
        <fullName evidence="6">MFS transporter</fullName>
    </submittedName>
</protein>
<feature type="transmembrane region" description="Helical" evidence="4">
    <location>
        <begin position="180"/>
        <end position="200"/>
    </location>
</feature>
<evidence type="ECO:0000313" key="7">
    <source>
        <dbReference type="Proteomes" id="UP000298781"/>
    </source>
</evidence>
<dbReference type="InterPro" id="IPR036259">
    <property type="entry name" value="MFS_trans_sf"/>
</dbReference>
<feature type="transmembrane region" description="Helical" evidence="4">
    <location>
        <begin position="354"/>
        <end position="377"/>
    </location>
</feature>
<dbReference type="Proteomes" id="UP000298781">
    <property type="component" value="Chromosome"/>
</dbReference>
<organism evidence="6 7">
    <name type="scientific">Phreatobacter stygius</name>
    <dbReference type="NCBI Taxonomy" id="1940610"/>
    <lineage>
        <taxon>Bacteria</taxon>
        <taxon>Pseudomonadati</taxon>
        <taxon>Pseudomonadota</taxon>
        <taxon>Alphaproteobacteria</taxon>
        <taxon>Hyphomicrobiales</taxon>
        <taxon>Phreatobacteraceae</taxon>
        <taxon>Phreatobacter</taxon>
    </lineage>
</organism>
<dbReference type="GO" id="GO:0022857">
    <property type="term" value="F:transmembrane transporter activity"/>
    <property type="evidence" value="ECO:0007669"/>
    <property type="project" value="InterPro"/>
</dbReference>
<feature type="transmembrane region" description="Helical" evidence="4">
    <location>
        <begin position="20"/>
        <end position="39"/>
    </location>
</feature>
<dbReference type="SUPFAM" id="SSF103473">
    <property type="entry name" value="MFS general substrate transporter"/>
    <property type="match status" value="1"/>
</dbReference>
<dbReference type="InterPro" id="IPR011701">
    <property type="entry name" value="MFS"/>
</dbReference>
<feature type="transmembrane region" description="Helical" evidence="4">
    <location>
        <begin position="152"/>
        <end position="174"/>
    </location>
</feature>
<dbReference type="PANTHER" id="PTHR11360">
    <property type="entry name" value="MONOCARBOXYLATE TRANSPORTER"/>
    <property type="match status" value="1"/>
</dbReference>
<evidence type="ECO:0000256" key="3">
    <source>
        <dbReference type="ARBA" id="ARBA00023136"/>
    </source>
</evidence>
<evidence type="ECO:0000313" key="6">
    <source>
        <dbReference type="EMBL" id="QCI66164.1"/>
    </source>
</evidence>
<gene>
    <name evidence="6" type="ORF">E8M01_19290</name>
</gene>
<feature type="transmembrane region" description="Helical" evidence="4">
    <location>
        <begin position="297"/>
        <end position="317"/>
    </location>
</feature>
<accession>A0A4D7AX33</accession>
<feature type="transmembrane region" description="Helical" evidence="4">
    <location>
        <begin position="231"/>
        <end position="250"/>
    </location>
</feature>
<dbReference type="AlphaFoldDB" id="A0A4D7AX33"/>
<proteinExistence type="predicted"/>
<evidence type="ECO:0000256" key="4">
    <source>
        <dbReference type="SAM" id="Phobius"/>
    </source>
</evidence>
<feature type="transmembrane region" description="Helical" evidence="4">
    <location>
        <begin position="114"/>
        <end position="140"/>
    </location>
</feature>
<feature type="transmembrane region" description="Helical" evidence="4">
    <location>
        <begin position="323"/>
        <end position="347"/>
    </location>
</feature>
<dbReference type="PANTHER" id="PTHR11360:SF284">
    <property type="entry name" value="EG:103B4.3 PROTEIN-RELATED"/>
    <property type="match status" value="1"/>
</dbReference>
<reference evidence="6 7" key="1">
    <citation type="submission" date="2019-04" db="EMBL/GenBank/DDBJ databases">
        <title>Phreatobacter aquaticus sp. nov.</title>
        <authorList>
            <person name="Choi A."/>
        </authorList>
    </citation>
    <scope>NUCLEOTIDE SEQUENCE [LARGE SCALE GENOMIC DNA]</scope>
    <source>
        <strain evidence="6 7">KCTC 52518</strain>
    </source>
</reference>
<feature type="transmembrane region" description="Helical" evidence="4">
    <location>
        <begin position="383"/>
        <end position="404"/>
    </location>
</feature>
<evidence type="ECO:0000256" key="1">
    <source>
        <dbReference type="ARBA" id="ARBA00022692"/>
    </source>
</evidence>
<feature type="domain" description="Major facilitator superfamily (MFS) profile" evidence="5">
    <location>
        <begin position="24"/>
        <end position="409"/>
    </location>
</feature>
<evidence type="ECO:0000259" key="5">
    <source>
        <dbReference type="PROSITE" id="PS50850"/>
    </source>
</evidence>
<dbReference type="CDD" id="cd17355">
    <property type="entry name" value="MFS_YcxA_like"/>
    <property type="match status" value="1"/>
</dbReference>
<dbReference type="EMBL" id="CP039690">
    <property type="protein sequence ID" value="QCI66164.1"/>
    <property type="molecule type" value="Genomic_DNA"/>
</dbReference>
<dbReference type="InterPro" id="IPR020846">
    <property type="entry name" value="MFS_dom"/>
</dbReference>
<keyword evidence="2 4" id="KW-1133">Transmembrane helix</keyword>
<feature type="transmembrane region" description="Helical" evidence="4">
    <location>
        <begin position="90"/>
        <end position="108"/>
    </location>
</feature>
<dbReference type="RefSeq" id="WP_136961609.1">
    <property type="nucleotide sequence ID" value="NZ_CP039690.1"/>
</dbReference>
<dbReference type="InterPro" id="IPR050327">
    <property type="entry name" value="Proton-linked_MCT"/>
</dbReference>
<feature type="transmembrane region" description="Helical" evidence="4">
    <location>
        <begin position="59"/>
        <end position="78"/>
    </location>
</feature>
<sequence>MQPSPNSSSRPIPRGESTVAGPWLLVVVGFAALAVSFSVRAVLGLAMPVIETELGWSRSLLSGVGALALLVMACAAPFAGRIIDQSGPRLLVSGGLVAIAIGAGLVSLTSSLAIFAIGFGLFAAAGFTAVGTNIVAAAIAKSFEAGRGLATGIGTSGATAGQLLVVPAVAILMQTASWRYGFGALAVLALVLAACALILLPRPRPSSAPGAPSQPDGSLLDGIAALLRVPAFHVLFWSFLICGFTTTGVIETHLLPYAAFCGFPPLPSATAYGVLSAVNLGGMVLAGFLSDRLHRPTLLAAIYLARAASFILLAYVAPDIRLLYVFAVLFGLVDYSTIPVTVGLAASHFGVRRLGLAMGLISSGHALGGALAGGLLFDAGGSYGWLWIGAFSLSMLAGLLVFTLSDQPSEPVEPGEPALATRTSEAMS</sequence>
<dbReference type="Pfam" id="PF07690">
    <property type="entry name" value="MFS_1"/>
    <property type="match status" value="1"/>
</dbReference>